<dbReference type="Gene3D" id="1.10.418.10">
    <property type="entry name" value="Calponin-like domain"/>
    <property type="match status" value="1"/>
</dbReference>
<evidence type="ECO:0000256" key="4">
    <source>
        <dbReference type="ARBA" id="ARBA00022741"/>
    </source>
</evidence>
<keyword evidence="4" id="KW-0547">Nucleotide-binding</keyword>
<feature type="domain" description="CPC1/SPEF2" evidence="8">
    <location>
        <begin position="371"/>
        <end position="501"/>
    </location>
</feature>
<feature type="compositionally biased region" description="Basic and acidic residues" evidence="6">
    <location>
        <begin position="393"/>
        <end position="414"/>
    </location>
</feature>
<feature type="compositionally biased region" description="Low complexity" evidence="6">
    <location>
        <begin position="984"/>
        <end position="1001"/>
    </location>
</feature>
<sequence length="1671" mass="188852">MDLLSQWLKEEVGINVLGNLESHFASGYAFGELLGKFNLQNDFKHFEDGDSPDAMINNFTRLQPTFSKLKIKLDSSSASAIMNAEKGVAAKFVYEIKVAMDTFRKELSTGNSSYSQSLAVETKPSLALLETKVNSDRVKYTNKMHEIFEHNVRRKVPDPGTIREAVHLHKFSAERARQERKVEDTKFQTQRELDFRRKTFREDLLSKMYLRKQKGKDLEDSIIQSHSASMTHRRQLEKQELAIESALSRKREGFKLLANKTAGREARNGIDDFENTLKKLGIGEQRQDSALEPLNTSAEEQLRKIKGMVPDTSFWNTTKDDYMNTVKARVSEESTARKEREKKRKKLLLERQQAHVEEAQTRRNTMVISALTSKSDEEQRTQDRLSQLGKENQSMRENRSNLDRQNEDRHEQDLDLTLKREAEIQRKRLEEYLRETAEGEVRWTSLKEKALKEKKVRREAFARDLTLQLVELAEKVTEYREITNTNVPKSEYMNWVARITSGAGSNRQGALTSGEEAEEPDEIRRALDMSSVENYLNNRGEWDVGFPCESNEEVVKIISELSKEEDSPLEHTLGNMDSDFDLKVAVVGGFASGKSTLAAKLATKFNLHLIDVDKLVGKAVSMSAAPPQEEGEASAQDDKLVQLGKEIKTIMSQGKDVEDEYIVKLILLEISKIKEIANEGDESLQGYVLDGFPCSKDQAALLEKYMTGLDLEKLKARKDSASKIAPPLDNKAANIDGTLVSGMDAVFRLSMDDESLALKRVLGKRVDPETQQVYHLEFNPPPVDDAGLVERLEEVENSIKDLSIIEARLKHFAEGKESLDGWLKMFSNLLHPIEAFKDIESIQETAGETLSNIFEEKKKAKEALVALESATKAEEAAKVAMEASIRARSACEEAAAQLLLAKKAEIEASSMLEANPEETDAKDVLSQKSAELCQTHFESVQKAAQESEKFAEEAQKAAESAKESADTCKSKTEDITLSTSARIEAQQSATSAEEASKSAAELAEKAQTELKAAEEATKKASKTLSSSEPEESPEENETTEATEGEQAESRVDSEVATKISQEAKSNLWKRWQCMEEMYISGMLQIFSKLREHRYNVLTNFVNVRESFQQFLNMPDKKQEIVAEFQMKFNSIDDDLRRRREAKAELLLRTDELCDTLWDICDKRKKEWMDEIQEIQSDSFVEDHSSLLLALFEAVCQLEMDRLAVTCSIIHDHHNAKAGLSHESHAEIDVPTITTFEDLPDKFKAAKPTDPEWIVEEMNESGLPGFQGFLSANIACIEYYTKSSLGEDAPEEIKEALEKEQHCAVQRLHRVATSALKYNSDLSTISNNIFELLKEWLNTRYVGSCSSISALGETIREAARSGEKLLYSIKLEADQLVIDENVLVSKYREAPKSSLDTYQGEYQQLSSAQLRILSVAMKKISHSGLIRISDAIEVLIRFTKEHLGDATGVDSLKIHNALRIFEVEKTNHISCSHFLSCLLITTVPNTMSSNEREIMRAMREFSLLKTEDGLVTREEFESIKLWWEEGEKKEDEDKEVKMLWFDLFANENGKACFKKILSSMCMDHSLESVLAKITQVYSQHETGPDGELIARNTLKVGDIYTVIYPESAEPLETLDATTFTESDVKSKLAECMDEDSKDAININKVVSSNGLAFLSKLLQVYIYKDFFSLLRL</sequence>
<feature type="region of interest" description="Disordered" evidence="6">
    <location>
        <begin position="371"/>
        <end position="414"/>
    </location>
</feature>
<proteinExistence type="inferred from homology"/>
<dbReference type="Pfam" id="PF06294">
    <property type="entry name" value="CH_2"/>
    <property type="match status" value="1"/>
</dbReference>
<keyword evidence="10" id="KW-0282">Flagellum</keyword>
<keyword evidence="11" id="KW-1185">Reference proteome</keyword>
<dbReference type="GO" id="GO:0005737">
    <property type="term" value="C:cytoplasm"/>
    <property type="evidence" value="ECO:0007669"/>
    <property type="project" value="UniProtKB-ARBA"/>
</dbReference>
<dbReference type="InterPro" id="IPR000850">
    <property type="entry name" value="Adenylat/UMP-CMP_kin"/>
</dbReference>
<dbReference type="InterPro" id="IPR010441">
    <property type="entry name" value="CH_2"/>
</dbReference>
<feature type="compositionally biased region" description="Basic and acidic residues" evidence="6">
    <location>
        <begin position="1002"/>
        <end position="1018"/>
    </location>
</feature>
<evidence type="ECO:0000256" key="5">
    <source>
        <dbReference type="ARBA" id="ARBA00022777"/>
    </source>
</evidence>
<evidence type="ECO:0000259" key="9">
    <source>
        <dbReference type="Pfam" id="PF24082"/>
    </source>
</evidence>
<dbReference type="InterPro" id="IPR056199">
    <property type="entry name" value="SPEF2_C"/>
</dbReference>
<dbReference type="Gene3D" id="3.40.50.300">
    <property type="entry name" value="P-loop containing nucleotide triphosphate hydrolases"/>
    <property type="match status" value="1"/>
</dbReference>
<dbReference type="Pfam" id="PF00406">
    <property type="entry name" value="ADK"/>
    <property type="match status" value="1"/>
</dbReference>
<dbReference type="EMBL" id="CP151502">
    <property type="protein sequence ID" value="WZN60097.1"/>
    <property type="molecule type" value="Genomic_DNA"/>
</dbReference>
<comment type="similarity">
    <text evidence="1">Belongs to the adenylate kinase family.</text>
</comment>
<organism evidence="10 11">
    <name type="scientific">Chloropicon roscoffensis</name>
    <dbReference type="NCBI Taxonomy" id="1461544"/>
    <lineage>
        <taxon>Eukaryota</taxon>
        <taxon>Viridiplantae</taxon>
        <taxon>Chlorophyta</taxon>
        <taxon>Chloropicophyceae</taxon>
        <taxon>Chloropicales</taxon>
        <taxon>Chloropicaceae</taxon>
        <taxon>Chloropicon</taxon>
    </lineage>
</organism>
<dbReference type="InterPro" id="IPR052634">
    <property type="entry name" value="Sperm_flagellar-bone_growth"/>
</dbReference>
<evidence type="ECO:0000313" key="11">
    <source>
        <dbReference type="Proteomes" id="UP001472866"/>
    </source>
</evidence>
<dbReference type="InterPro" id="IPR027417">
    <property type="entry name" value="P-loop_NTPase"/>
</dbReference>
<dbReference type="GO" id="GO:0004017">
    <property type="term" value="F:AMP kinase activity"/>
    <property type="evidence" value="ECO:0007669"/>
    <property type="project" value="UniProtKB-EC"/>
</dbReference>
<dbReference type="SUPFAM" id="SSF57774">
    <property type="entry name" value="Microbial and mitochondrial ADK, insert 'zinc finger' domain"/>
    <property type="match status" value="1"/>
</dbReference>
<dbReference type="EC" id="2.7.4.3" evidence="2"/>
<dbReference type="GO" id="GO:0005524">
    <property type="term" value="F:ATP binding"/>
    <property type="evidence" value="ECO:0007669"/>
    <property type="project" value="InterPro"/>
</dbReference>
<dbReference type="Pfam" id="PF22946">
    <property type="entry name" value="SPEF2_D5"/>
    <property type="match status" value="1"/>
</dbReference>
<feature type="domain" description="CH-like" evidence="7">
    <location>
        <begin position="5"/>
        <end position="97"/>
    </location>
</feature>
<evidence type="ECO:0000313" key="10">
    <source>
        <dbReference type="EMBL" id="WZN60097.1"/>
    </source>
</evidence>
<protein>
    <recommendedName>
        <fullName evidence="2">adenylate kinase</fullName>
        <ecNumber evidence="2">2.7.4.3</ecNumber>
    </recommendedName>
</protein>
<feature type="region of interest" description="Disordered" evidence="6">
    <location>
        <begin position="944"/>
        <end position="1056"/>
    </location>
</feature>
<dbReference type="PANTHER" id="PTHR14919:SF0">
    <property type="entry name" value="SPERM FLAGELLAR PROTEIN 2"/>
    <property type="match status" value="1"/>
</dbReference>
<dbReference type="SUPFAM" id="SSF47473">
    <property type="entry name" value="EF-hand"/>
    <property type="match status" value="1"/>
</dbReference>
<keyword evidence="5" id="KW-0418">Kinase</keyword>
<evidence type="ECO:0000256" key="3">
    <source>
        <dbReference type="ARBA" id="ARBA00022679"/>
    </source>
</evidence>
<evidence type="ECO:0000256" key="1">
    <source>
        <dbReference type="ARBA" id="ARBA00007220"/>
    </source>
</evidence>
<feature type="domain" description="SPEF2 C-terminal" evidence="9">
    <location>
        <begin position="1405"/>
        <end position="1567"/>
    </location>
</feature>
<feature type="compositionally biased region" description="Basic and acidic residues" evidence="6">
    <location>
        <begin position="945"/>
        <end position="974"/>
    </location>
</feature>
<evidence type="ECO:0000256" key="2">
    <source>
        <dbReference type="ARBA" id="ARBA00012955"/>
    </source>
</evidence>
<dbReference type="SUPFAM" id="SSF52540">
    <property type="entry name" value="P-loop containing nucleoside triphosphate hydrolases"/>
    <property type="match status" value="1"/>
</dbReference>
<dbReference type="InterPro" id="IPR036872">
    <property type="entry name" value="CH_dom_sf"/>
</dbReference>
<accession>A0AAX4P1B9</accession>
<dbReference type="Pfam" id="PF24082">
    <property type="entry name" value="SPEF2_C"/>
    <property type="match status" value="1"/>
</dbReference>
<keyword evidence="10" id="KW-0966">Cell projection</keyword>
<keyword evidence="3" id="KW-0808">Transferase</keyword>
<reference evidence="10 11" key="1">
    <citation type="submission" date="2024-03" db="EMBL/GenBank/DDBJ databases">
        <title>Complete genome sequence of the green alga Chloropicon roscoffensis RCC1871.</title>
        <authorList>
            <person name="Lemieux C."/>
            <person name="Pombert J.-F."/>
            <person name="Otis C."/>
            <person name="Turmel M."/>
        </authorList>
    </citation>
    <scope>NUCLEOTIDE SEQUENCE [LARGE SCALE GENOMIC DNA]</scope>
    <source>
        <strain evidence="10 11">RCC1871</strain>
    </source>
</reference>
<dbReference type="CDD" id="cd01428">
    <property type="entry name" value="ADK"/>
    <property type="match status" value="1"/>
</dbReference>
<evidence type="ECO:0000256" key="6">
    <source>
        <dbReference type="SAM" id="MobiDB-lite"/>
    </source>
</evidence>
<evidence type="ECO:0000259" key="7">
    <source>
        <dbReference type="Pfam" id="PF06294"/>
    </source>
</evidence>
<name>A0AAX4P1B9_9CHLO</name>
<feature type="compositionally biased region" description="Acidic residues" evidence="6">
    <location>
        <begin position="1028"/>
        <end position="1046"/>
    </location>
</feature>
<dbReference type="InterPro" id="IPR011992">
    <property type="entry name" value="EF-hand-dom_pair"/>
</dbReference>
<dbReference type="Proteomes" id="UP001472866">
    <property type="component" value="Chromosome 02"/>
</dbReference>
<dbReference type="InterPro" id="IPR036193">
    <property type="entry name" value="ADK_active_lid_dom_sf"/>
</dbReference>
<gene>
    <name evidence="10" type="ORF">HKI87_02g16250</name>
</gene>
<dbReference type="PANTHER" id="PTHR14919">
    <property type="entry name" value="KPL2-RELATED"/>
    <property type="match status" value="1"/>
</dbReference>
<feature type="compositionally biased region" description="Basic and acidic residues" evidence="6">
    <location>
        <begin position="374"/>
        <end position="383"/>
    </location>
</feature>
<evidence type="ECO:0000259" key="8">
    <source>
        <dbReference type="Pfam" id="PF22946"/>
    </source>
</evidence>
<keyword evidence="10" id="KW-0969">Cilium</keyword>
<dbReference type="InterPro" id="IPR054517">
    <property type="entry name" value="SPEF2_D5"/>
</dbReference>